<dbReference type="Proteomes" id="UP000664132">
    <property type="component" value="Unassembled WGS sequence"/>
</dbReference>
<organism evidence="8 9">
    <name type="scientific">Cadophora malorum</name>
    <dbReference type="NCBI Taxonomy" id="108018"/>
    <lineage>
        <taxon>Eukaryota</taxon>
        <taxon>Fungi</taxon>
        <taxon>Dikarya</taxon>
        <taxon>Ascomycota</taxon>
        <taxon>Pezizomycotina</taxon>
        <taxon>Leotiomycetes</taxon>
        <taxon>Helotiales</taxon>
        <taxon>Ploettnerulaceae</taxon>
        <taxon>Cadophora</taxon>
    </lineage>
</organism>
<evidence type="ECO:0000313" key="8">
    <source>
        <dbReference type="EMBL" id="KAG4412716.1"/>
    </source>
</evidence>
<comment type="subcellular location">
    <subcellularLocation>
        <location evidence="1">Membrane</location>
        <topology evidence="1">Multi-pass membrane protein</topology>
    </subcellularLocation>
</comment>
<accession>A0A8H7T5N8</accession>
<keyword evidence="9" id="KW-1185">Reference proteome</keyword>
<keyword evidence="2 6" id="KW-0812">Transmembrane</keyword>
<gene>
    <name evidence="8" type="ORF">IFR04_014147</name>
</gene>
<dbReference type="EMBL" id="JAFJYH010000359">
    <property type="protein sequence ID" value="KAG4412716.1"/>
    <property type="molecule type" value="Genomic_DNA"/>
</dbReference>
<reference evidence="8" key="1">
    <citation type="submission" date="2021-02" db="EMBL/GenBank/DDBJ databases">
        <title>Genome sequence Cadophora malorum strain M34.</title>
        <authorList>
            <person name="Stefanovic E."/>
            <person name="Vu D."/>
            <person name="Scully C."/>
            <person name="Dijksterhuis J."/>
            <person name="Roader J."/>
            <person name="Houbraken J."/>
        </authorList>
    </citation>
    <scope>NUCLEOTIDE SEQUENCE</scope>
    <source>
        <strain evidence="8">M34</strain>
    </source>
</reference>
<comment type="caution">
    <text evidence="8">The sequence shown here is derived from an EMBL/GenBank/DDBJ whole genome shotgun (WGS) entry which is preliminary data.</text>
</comment>
<feature type="transmembrane region" description="Helical" evidence="6">
    <location>
        <begin position="53"/>
        <end position="74"/>
    </location>
</feature>
<protein>
    <recommendedName>
        <fullName evidence="7">Rhodopsin domain-containing protein</fullName>
    </recommendedName>
</protein>
<keyword evidence="4 6" id="KW-0472">Membrane</keyword>
<evidence type="ECO:0000256" key="1">
    <source>
        <dbReference type="ARBA" id="ARBA00004141"/>
    </source>
</evidence>
<evidence type="ECO:0000256" key="2">
    <source>
        <dbReference type="ARBA" id="ARBA00022692"/>
    </source>
</evidence>
<name>A0A8H7T5N8_9HELO</name>
<dbReference type="PANTHER" id="PTHR33048:SF123">
    <property type="entry name" value="INTEGRAL MEMBRANE PROTEIN"/>
    <property type="match status" value="1"/>
</dbReference>
<evidence type="ECO:0000256" key="4">
    <source>
        <dbReference type="ARBA" id="ARBA00023136"/>
    </source>
</evidence>
<sequence>MDTPKASPYRGSQTTMMVISIVFTILGAVAVILRLVGRWIIVRKFGVDDITMFVGMVLTGGYLFEILYGLHFGLGLHGADIAFEEMPNVLKMIYSIQLTYNTIIALVKISIVCFYLRLATVDSALRKGSWATILFLITFYITTQITTTLQCLPIAGNWDLSGNVKKKCINTVVYFYVVAVVNILIDIWILLLPIRTLSNIKRSRRDKVVLFIIFGVGGFSCISSIIRLYTIKVFATSKDPFFDGVPINIWSMIEINVAVVCASVPAMKPLFTKAVRERMTSSKSTRTAFNSYGHQMLPLSGEENKSPSGVFREGKSGYIAKATSKGMGDSEEHINSKIQGIEYEREFTIEESYIGSGSKSTSGSSRV</sequence>
<dbReference type="OrthoDB" id="3648173at2759"/>
<dbReference type="AlphaFoldDB" id="A0A8H7T5N8"/>
<evidence type="ECO:0000256" key="5">
    <source>
        <dbReference type="ARBA" id="ARBA00038359"/>
    </source>
</evidence>
<dbReference type="GO" id="GO:0016020">
    <property type="term" value="C:membrane"/>
    <property type="evidence" value="ECO:0007669"/>
    <property type="project" value="UniProtKB-SubCell"/>
</dbReference>
<feature type="transmembrane region" description="Helical" evidence="6">
    <location>
        <begin position="175"/>
        <end position="196"/>
    </location>
</feature>
<dbReference type="Pfam" id="PF20684">
    <property type="entry name" value="Fung_rhodopsin"/>
    <property type="match status" value="1"/>
</dbReference>
<feature type="transmembrane region" description="Helical" evidence="6">
    <location>
        <begin position="130"/>
        <end position="155"/>
    </location>
</feature>
<feature type="transmembrane region" description="Helical" evidence="6">
    <location>
        <begin position="94"/>
        <end position="118"/>
    </location>
</feature>
<dbReference type="InterPro" id="IPR049326">
    <property type="entry name" value="Rhodopsin_dom_fungi"/>
</dbReference>
<keyword evidence="3 6" id="KW-1133">Transmembrane helix</keyword>
<feature type="transmembrane region" description="Helical" evidence="6">
    <location>
        <begin position="208"/>
        <end position="229"/>
    </location>
</feature>
<dbReference type="InterPro" id="IPR052337">
    <property type="entry name" value="SAT4-like"/>
</dbReference>
<proteinExistence type="inferred from homology"/>
<comment type="similarity">
    <text evidence="5">Belongs to the SAT4 family.</text>
</comment>
<evidence type="ECO:0000259" key="7">
    <source>
        <dbReference type="Pfam" id="PF20684"/>
    </source>
</evidence>
<feature type="transmembrane region" description="Helical" evidence="6">
    <location>
        <begin position="249"/>
        <end position="271"/>
    </location>
</feature>
<evidence type="ECO:0000256" key="6">
    <source>
        <dbReference type="SAM" id="Phobius"/>
    </source>
</evidence>
<evidence type="ECO:0000256" key="3">
    <source>
        <dbReference type="ARBA" id="ARBA00022989"/>
    </source>
</evidence>
<feature type="domain" description="Rhodopsin" evidence="7">
    <location>
        <begin position="33"/>
        <end position="272"/>
    </location>
</feature>
<dbReference type="PANTHER" id="PTHR33048">
    <property type="entry name" value="PTH11-LIKE INTEGRAL MEMBRANE PROTEIN (AFU_ORTHOLOGUE AFUA_5G11245)"/>
    <property type="match status" value="1"/>
</dbReference>
<feature type="transmembrane region" description="Helical" evidence="6">
    <location>
        <begin position="16"/>
        <end position="41"/>
    </location>
</feature>
<evidence type="ECO:0000313" key="9">
    <source>
        <dbReference type="Proteomes" id="UP000664132"/>
    </source>
</evidence>